<keyword evidence="1" id="KW-0472">Membrane</keyword>
<feature type="chain" id="PRO_5035254761" evidence="2">
    <location>
        <begin position="19"/>
        <end position="135"/>
    </location>
</feature>
<sequence length="135" mass="15342">MIMSVILIVIKAVYLVVSHSSGLYNDDSVMIVTTVGTFILHILSIMMAIFLLHGSYRKNTFQLTAWMVYTVIWLVILTIHTIVQCVAFPFPYYLLFSGIGLVFVILIEWFFLWVVGTHLKEIKASALVPYPVIKA</sequence>
<dbReference type="AlphaFoldDB" id="A0A8J2PJY5"/>
<feature type="signal peptide" evidence="2">
    <location>
        <begin position="1"/>
        <end position="18"/>
    </location>
</feature>
<reference evidence="3" key="1">
    <citation type="submission" date="2021-06" db="EMBL/GenBank/DDBJ databases">
        <authorList>
            <person name="Hodson N. C."/>
            <person name="Mongue J. A."/>
            <person name="Jaron S. K."/>
        </authorList>
    </citation>
    <scope>NUCLEOTIDE SEQUENCE</scope>
</reference>
<accession>A0A8J2PJY5</accession>
<evidence type="ECO:0000256" key="1">
    <source>
        <dbReference type="SAM" id="Phobius"/>
    </source>
</evidence>
<evidence type="ECO:0000256" key="2">
    <source>
        <dbReference type="SAM" id="SignalP"/>
    </source>
</evidence>
<protein>
    <submittedName>
        <fullName evidence="3">Uncharacterized protein</fullName>
    </submittedName>
</protein>
<keyword evidence="4" id="KW-1185">Reference proteome</keyword>
<dbReference type="Proteomes" id="UP000708208">
    <property type="component" value="Unassembled WGS sequence"/>
</dbReference>
<dbReference type="OrthoDB" id="2354286at2759"/>
<evidence type="ECO:0000313" key="4">
    <source>
        <dbReference type="Proteomes" id="UP000708208"/>
    </source>
</evidence>
<gene>
    <name evidence="3" type="ORF">AFUS01_LOCUS27450</name>
</gene>
<evidence type="ECO:0000313" key="3">
    <source>
        <dbReference type="EMBL" id="CAG7816854.1"/>
    </source>
</evidence>
<organism evidence="3 4">
    <name type="scientific">Allacma fusca</name>
    <dbReference type="NCBI Taxonomy" id="39272"/>
    <lineage>
        <taxon>Eukaryota</taxon>
        <taxon>Metazoa</taxon>
        <taxon>Ecdysozoa</taxon>
        <taxon>Arthropoda</taxon>
        <taxon>Hexapoda</taxon>
        <taxon>Collembola</taxon>
        <taxon>Symphypleona</taxon>
        <taxon>Sminthuridae</taxon>
        <taxon>Allacma</taxon>
    </lineage>
</organism>
<comment type="caution">
    <text evidence="3">The sequence shown here is derived from an EMBL/GenBank/DDBJ whole genome shotgun (WGS) entry which is preliminary data.</text>
</comment>
<proteinExistence type="predicted"/>
<name>A0A8J2PJY5_9HEXA</name>
<dbReference type="EMBL" id="CAJVCH010379924">
    <property type="protein sequence ID" value="CAG7816854.1"/>
    <property type="molecule type" value="Genomic_DNA"/>
</dbReference>
<keyword evidence="1" id="KW-1133">Transmembrane helix</keyword>
<keyword evidence="1" id="KW-0812">Transmembrane</keyword>
<keyword evidence="2" id="KW-0732">Signal</keyword>
<feature type="transmembrane region" description="Helical" evidence="1">
    <location>
        <begin position="90"/>
        <end position="115"/>
    </location>
</feature>
<feature type="transmembrane region" description="Helical" evidence="1">
    <location>
        <begin position="30"/>
        <end position="52"/>
    </location>
</feature>
<feature type="transmembrane region" description="Helical" evidence="1">
    <location>
        <begin position="64"/>
        <end position="84"/>
    </location>
</feature>